<dbReference type="PROSITE" id="PS50158">
    <property type="entry name" value="ZF_CCHC"/>
    <property type="match status" value="1"/>
</dbReference>
<dbReference type="SMART" id="SM00343">
    <property type="entry name" value="ZnF_C2HC"/>
    <property type="match status" value="1"/>
</dbReference>
<reference evidence="6" key="1">
    <citation type="submission" date="2016-04" db="EMBL/GenBank/DDBJ databases">
        <authorList>
            <person name="Nguyen H.D."/>
            <person name="Kesanakurti P."/>
            <person name="Cullis J."/>
            <person name="Levesque C.A."/>
            <person name="Hambleton S."/>
        </authorList>
    </citation>
    <scope>NUCLEOTIDE SEQUENCE</scope>
    <source>
        <strain evidence="6">DAOMC 238032</strain>
    </source>
</reference>
<dbReference type="InterPro" id="IPR036875">
    <property type="entry name" value="Znf_CCHC_sf"/>
</dbReference>
<feature type="region of interest" description="Disordered" evidence="3">
    <location>
        <begin position="310"/>
        <end position="368"/>
    </location>
</feature>
<evidence type="ECO:0000313" key="8">
    <source>
        <dbReference type="Proteomes" id="UP000836402"/>
    </source>
</evidence>
<evidence type="ECO:0000313" key="7">
    <source>
        <dbReference type="Proteomes" id="UP000077671"/>
    </source>
</evidence>
<feature type="compositionally biased region" description="Low complexity" evidence="3">
    <location>
        <begin position="312"/>
        <end position="327"/>
    </location>
</feature>
<protein>
    <recommendedName>
        <fullName evidence="4">CCHC-type domain-containing protein</fullName>
    </recommendedName>
</protein>
<evidence type="ECO:0000313" key="5">
    <source>
        <dbReference type="EMBL" id="CAD6919149.1"/>
    </source>
</evidence>
<dbReference type="Proteomes" id="UP000077671">
    <property type="component" value="Unassembled WGS sequence"/>
</dbReference>
<feature type="compositionally biased region" description="Polar residues" evidence="3">
    <location>
        <begin position="1"/>
        <end position="12"/>
    </location>
</feature>
<organism evidence="6 7">
    <name type="scientific">Tilletia caries</name>
    <name type="common">wheat bunt fungus</name>
    <dbReference type="NCBI Taxonomy" id="13290"/>
    <lineage>
        <taxon>Eukaryota</taxon>
        <taxon>Fungi</taxon>
        <taxon>Dikarya</taxon>
        <taxon>Basidiomycota</taxon>
        <taxon>Ustilaginomycotina</taxon>
        <taxon>Exobasidiomycetes</taxon>
        <taxon>Tilletiales</taxon>
        <taxon>Tilletiaceae</taxon>
        <taxon>Tilletia</taxon>
    </lineage>
</organism>
<feature type="compositionally biased region" description="Basic residues" evidence="3">
    <location>
        <begin position="328"/>
        <end position="340"/>
    </location>
</feature>
<name>A0A8T8STA6_9BASI</name>
<evidence type="ECO:0000256" key="2">
    <source>
        <dbReference type="PROSITE-ProRule" id="PRU00047"/>
    </source>
</evidence>
<reference evidence="5" key="3">
    <citation type="submission" date="2020-10" db="EMBL/GenBank/DDBJ databases">
        <authorList>
            <person name="Sedaghatjoo S."/>
        </authorList>
    </citation>
    <scope>NUCLEOTIDE SEQUENCE</scope>
    <source>
        <strain evidence="5">AZH3</strain>
    </source>
</reference>
<dbReference type="EMBL" id="CAJHJG010002255">
    <property type="protein sequence ID" value="CAD6919149.1"/>
    <property type="molecule type" value="Genomic_DNA"/>
</dbReference>
<comment type="caution">
    <text evidence="6">The sequence shown here is derived from an EMBL/GenBank/DDBJ whole genome shotgun (WGS) entry which is preliminary data.</text>
</comment>
<keyword evidence="8" id="KW-1185">Reference proteome</keyword>
<keyword evidence="2" id="KW-0479">Metal-binding</keyword>
<dbReference type="Proteomes" id="UP000836402">
    <property type="component" value="Unassembled WGS sequence"/>
</dbReference>
<keyword evidence="1" id="KW-0507">mRNA processing</keyword>
<dbReference type="GO" id="GO:0008270">
    <property type="term" value="F:zinc ion binding"/>
    <property type="evidence" value="ECO:0007669"/>
    <property type="project" value="UniProtKB-KW"/>
</dbReference>
<feature type="region of interest" description="Disordered" evidence="3">
    <location>
        <begin position="1"/>
        <end position="20"/>
    </location>
</feature>
<feature type="domain" description="CCHC-type" evidence="4">
    <location>
        <begin position="340"/>
        <end position="356"/>
    </location>
</feature>
<evidence type="ECO:0000259" key="4">
    <source>
        <dbReference type="PROSITE" id="PS50158"/>
    </source>
</evidence>
<keyword evidence="2" id="KW-0862">Zinc</keyword>
<keyword evidence="2" id="KW-0863">Zinc-finger</keyword>
<gene>
    <name evidence="6" type="ORF">A4X03_0g7150</name>
    <name evidence="5" type="ORF">JKIAZH3_G4132</name>
</gene>
<dbReference type="Gene3D" id="4.10.60.10">
    <property type="entry name" value="Zinc finger, CCHC-type"/>
    <property type="match status" value="1"/>
</dbReference>
<evidence type="ECO:0000313" key="6">
    <source>
        <dbReference type="EMBL" id="KAE8247067.1"/>
    </source>
</evidence>
<dbReference type="Pfam" id="PF00098">
    <property type="entry name" value="zf-CCHC"/>
    <property type="match status" value="1"/>
</dbReference>
<evidence type="ECO:0000256" key="3">
    <source>
        <dbReference type="SAM" id="MobiDB-lite"/>
    </source>
</evidence>
<dbReference type="GO" id="GO:0006397">
    <property type="term" value="P:mRNA processing"/>
    <property type="evidence" value="ECO:0007669"/>
    <property type="project" value="UniProtKB-KW"/>
</dbReference>
<dbReference type="AlphaFoldDB" id="A0A8T8STA6"/>
<accession>A0A8T8STA6</accession>
<dbReference type="SUPFAM" id="SSF57756">
    <property type="entry name" value="Retrovirus zinc finger-like domains"/>
    <property type="match status" value="1"/>
</dbReference>
<sequence length="368" mass="40453">MSDNTTSNQTPSAPERDDAGISASAARIEVLVEQYVAMFGMSRMEAYDHVTAMWFKALADTSGAVSVGATKSEPGKNGWIAGRSQLGEQQKTFTQLVKLRGRDNWHIWRLHFTSHLASFSTAQDHLEGLEHDDGFSSIMDVKTPGYNNELDIALGTLLVSTITDAALSPIFAIQRAGEQRGSVLYAVIRKHYEWCDDATIQEIQTTLATLKQGTHSITELNQTLEVWFSKAMGAGLVMNESQKVNYLFGALDSKYDPWVMTQNSIRSGVPEHIRSSYDHQMALLLGEEARRARGNQNLSARAFAIALHGSVGPSQSSSRGGHSSYRGQGRKSGAHRRSTKCHNCDQAGHWKNECPQPKRIGNGEPSSK</sequence>
<dbReference type="EMBL" id="LWDD02001589">
    <property type="protein sequence ID" value="KAE8247067.1"/>
    <property type="molecule type" value="Genomic_DNA"/>
</dbReference>
<proteinExistence type="predicted"/>
<evidence type="ECO:0000256" key="1">
    <source>
        <dbReference type="ARBA" id="ARBA00022664"/>
    </source>
</evidence>
<dbReference type="InterPro" id="IPR001878">
    <property type="entry name" value="Znf_CCHC"/>
</dbReference>
<reference evidence="6" key="2">
    <citation type="journal article" date="2019" name="IMA Fungus">
        <title>Genome sequencing and comparison of five Tilletia species to identify candidate genes for the detection of regulated species infecting wheat.</title>
        <authorList>
            <person name="Nguyen H.D.T."/>
            <person name="Sultana T."/>
            <person name="Kesanakurti P."/>
            <person name="Hambleton S."/>
        </authorList>
    </citation>
    <scope>NUCLEOTIDE SEQUENCE</scope>
    <source>
        <strain evidence="6">DAOMC 238032</strain>
    </source>
</reference>
<dbReference type="GO" id="GO:0003676">
    <property type="term" value="F:nucleic acid binding"/>
    <property type="evidence" value="ECO:0007669"/>
    <property type="project" value="InterPro"/>
</dbReference>